<reference evidence="2 3" key="1">
    <citation type="submission" date="2014-04" db="EMBL/GenBank/DDBJ databases">
        <authorList>
            <consortium name="DOE Joint Genome Institute"/>
            <person name="Kuo A."/>
            <person name="Girlanda M."/>
            <person name="Perotto S."/>
            <person name="Kohler A."/>
            <person name="Nagy L.G."/>
            <person name="Floudas D."/>
            <person name="Copeland A."/>
            <person name="Barry K.W."/>
            <person name="Cichocki N."/>
            <person name="Veneault-Fourrey C."/>
            <person name="LaButti K."/>
            <person name="Lindquist E.A."/>
            <person name="Lipzen A."/>
            <person name="Lundell T."/>
            <person name="Morin E."/>
            <person name="Murat C."/>
            <person name="Sun H."/>
            <person name="Tunlid A."/>
            <person name="Henrissat B."/>
            <person name="Grigoriev I.V."/>
            <person name="Hibbett D.S."/>
            <person name="Martin F."/>
            <person name="Nordberg H.P."/>
            <person name="Cantor M.N."/>
            <person name="Hua S.X."/>
        </authorList>
    </citation>
    <scope>NUCLEOTIDE SEQUENCE [LARGE SCALE GENOMIC DNA]</scope>
    <source>
        <strain evidence="2 3">MUT 4182</strain>
    </source>
</reference>
<dbReference type="Pfam" id="PF08513">
    <property type="entry name" value="LisH"/>
    <property type="match status" value="1"/>
</dbReference>
<accession>A0A0C3L4K5</accession>
<dbReference type="SMART" id="SM00667">
    <property type="entry name" value="LisH"/>
    <property type="match status" value="1"/>
</dbReference>
<evidence type="ECO:0000313" key="2">
    <source>
        <dbReference type="EMBL" id="KIO28743.1"/>
    </source>
</evidence>
<evidence type="ECO:0000259" key="1">
    <source>
        <dbReference type="PROSITE" id="PS50897"/>
    </source>
</evidence>
<feature type="domain" description="CTLH" evidence="1">
    <location>
        <begin position="71"/>
        <end position="128"/>
    </location>
</feature>
<keyword evidence="3" id="KW-1185">Reference proteome</keyword>
<dbReference type="Pfam" id="PF10607">
    <property type="entry name" value="CTLH"/>
    <property type="match status" value="1"/>
</dbReference>
<dbReference type="Proteomes" id="UP000054248">
    <property type="component" value="Unassembled WGS sequence"/>
</dbReference>
<evidence type="ECO:0000313" key="3">
    <source>
        <dbReference type="Proteomes" id="UP000054248"/>
    </source>
</evidence>
<dbReference type="InterPro" id="IPR013144">
    <property type="entry name" value="CRA_dom"/>
</dbReference>
<protein>
    <recommendedName>
        <fullName evidence="1">CTLH domain-containing protein</fullName>
    </recommendedName>
</protein>
<dbReference type="SMART" id="SM00668">
    <property type="entry name" value="CTLH"/>
    <property type="match status" value="1"/>
</dbReference>
<dbReference type="InterPro" id="IPR024964">
    <property type="entry name" value="CTLH/CRA"/>
</dbReference>
<dbReference type="PROSITE" id="PS50897">
    <property type="entry name" value="CTLH"/>
    <property type="match status" value="1"/>
</dbReference>
<name>A0A0C3L4K5_9AGAM</name>
<sequence length="242" mass="27196">MIPRGLHPIPPQPQKVHIDRSEWEKRLTEVKVSREDLNKLVMDYLVIEGYKSAAEEFSKETGLQHAVDLSTIETRMHIREAVQRGDVEQAIELVNDIDPTILDSNPSLHFHLQQQRLIEYIRHGQVPEALAFAQTELAPRGEDNPEFLTELEHTMALLAFDVDNTGTPDQIVELMAQNQRLKTAGELNAAILEALNQGRETKLLALVRLLCWGESMLDKRADFPVADLRSGMIGSSNGSTST</sequence>
<dbReference type="OrthoDB" id="2415936at2759"/>
<dbReference type="AlphaFoldDB" id="A0A0C3L4K5"/>
<dbReference type="SMART" id="SM00757">
    <property type="entry name" value="CRA"/>
    <property type="match status" value="1"/>
</dbReference>
<dbReference type="HOGENOM" id="CLU_073203_1_1_1"/>
<dbReference type="EMBL" id="KN822991">
    <property type="protein sequence ID" value="KIO28743.1"/>
    <property type="molecule type" value="Genomic_DNA"/>
</dbReference>
<organism evidence="2 3">
    <name type="scientific">Tulasnella calospora MUT 4182</name>
    <dbReference type="NCBI Taxonomy" id="1051891"/>
    <lineage>
        <taxon>Eukaryota</taxon>
        <taxon>Fungi</taxon>
        <taxon>Dikarya</taxon>
        <taxon>Basidiomycota</taxon>
        <taxon>Agaricomycotina</taxon>
        <taxon>Agaricomycetes</taxon>
        <taxon>Cantharellales</taxon>
        <taxon>Tulasnellaceae</taxon>
        <taxon>Tulasnella</taxon>
    </lineage>
</organism>
<reference evidence="3" key="2">
    <citation type="submission" date="2015-01" db="EMBL/GenBank/DDBJ databases">
        <title>Evolutionary Origins and Diversification of the Mycorrhizal Mutualists.</title>
        <authorList>
            <consortium name="DOE Joint Genome Institute"/>
            <consortium name="Mycorrhizal Genomics Consortium"/>
            <person name="Kohler A."/>
            <person name="Kuo A."/>
            <person name="Nagy L.G."/>
            <person name="Floudas D."/>
            <person name="Copeland A."/>
            <person name="Barry K.W."/>
            <person name="Cichocki N."/>
            <person name="Veneault-Fourrey C."/>
            <person name="LaButti K."/>
            <person name="Lindquist E.A."/>
            <person name="Lipzen A."/>
            <person name="Lundell T."/>
            <person name="Morin E."/>
            <person name="Murat C."/>
            <person name="Riley R."/>
            <person name="Ohm R."/>
            <person name="Sun H."/>
            <person name="Tunlid A."/>
            <person name="Henrissat B."/>
            <person name="Grigoriev I.V."/>
            <person name="Hibbett D.S."/>
            <person name="Martin F."/>
        </authorList>
    </citation>
    <scope>NUCLEOTIDE SEQUENCE [LARGE SCALE GENOMIC DNA]</scope>
    <source>
        <strain evidence="3">MUT 4182</strain>
    </source>
</reference>
<dbReference type="InterPro" id="IPR006595">
    <property type="entry name" value="CTLH_C"/>
</dbReference>
<gene>
    <name evidence="2" type="ORF">M407DRAFT_179117</name>
</gene>
<dbReference type="PROSITE" id="PS50896">
    <property type="entry name" value="LISH"/>
    <property type="match status" value="1"/>
</dbReference>
<dbReference type="PANTHER" id="PTHR12864">
    <property type="entry name" value="RAN BINDING PROTEIN 9-RELATED"/>
    <property type="match status" value="1"/>
</dbReference>
<dbReference type="STRING" id="1051891.A0A0C3L4K5"/>
<dbReference type="InterPro" id="IPR006594">
    <property type="entry name" value="LisH"/>
</dbReference>
<dbReference type="InterPro" id="IPR050618">
    <property type="entry name" value="Ubq-SigPath_Reg"/>
</dbReference>
<proteinExistence type="predicted"/>